<reference evidence="3" key="1">
    <citation type="submission" date="2005-10" db="EMBL/GenBank/DDBJ databases">
        <title>Complete sequence of Pelobacter carbinolicus DSM 2380.</title>
        <authorList>
            <person name="Copeland A."/>
            <person name="Lucas S."/>
            <person name="Lapidus A."/>
            <person name="Barry K."/>
            <person name="Detter J.C."/>
            <person name="Glavina T."/>
            <person name="Hammon N."/>
            <person name="Israni S."/>
            <person name="Pitluck S."/>
            <person name="Chertkov O."/>
            <person name="Schmutz J."/>
            <person name="Larimer F."/>
            <person name="Land M."/>
            <person name="Kyrpides N."/>
            <person name="Ivanova N."/>
            <person name="Richardson P."/>
        </authorList>
    </citation>
    <scope>NUCLEOTIDE SEQUENCE [LARGE SCALE GENOMIC DNA]</scope>
    <source>
        <strain evidence="3">DSM 2380 / NBRC 103641 / GraBd1</strain>
    </source>
</reference>
<sequence>MQDTPVIDIHCHGAGIGAGHSGCRIGQRMRRSWKFRHYLKAFGVTANELEREGDILVIRRLSTQLAASNAVHKAVLFALDGVIDARGQLDEARTELYIPNTFIKQACQRHPNLLFGASVNPARPDALDCLERATACGAVLMKWLPSVQGIDPANPSLIPFYQRLAALKLPLLSHTGNEESFTRADNTLADPERLRLPLEQGVTVIAAHCASNGRNDRQRNFDRFLTLMRTFPNLHGDLSALTQINRLGHLQRILKYPEYLDRLHYGTDMPLPRTGLTSPWFQLGRLPLATIRKLAAIDNPWDQDLQLKLALGLPARVLHNTHRLLRRPSL</sequence>
<evidence type="ECO:0000313" key="2">
    <source>
        <dbReference type="EMBL" id="ABA90010.1"/>
    </source>
</evidence>
<organism evidence="2 3">
    <name type="scientific">Syntrophotalea carbinolica (strain DSM 2380 / NBRC 103641 / GraBd1)</name>
    <name type="common">Pelobacter carbinolicus</name>
    <dbReference type="NCBI Taxonomy" id="338963"/>
    <lineage>
        <taxon>Bacteria</taxon>
        <taxon>Pseudomonadati</taxon>
        <taxon>Thermodesulfobacteriota</taxon>
        <taxon>Desulfuromonadia</taxon>
        <taxon>Desulfuromonadales</taxon>
        <taxon>Syntrophotaleaceae</taxon>
        <taxon>Syntrophotalea</taxon>
    </lineage>
</organism>
<dbReference type="InterPro" id="IPR032466">
    <property type="entry name" value="Metal_Hydrolase"/>
</dbReference>
<proteinExistence type="predicted"/>
<dbReference type="SUPFAM" id="SSF51556">
    <property type="entry name" value="Metallo-dependent hydrolases"/>
    <property type="match status" value="1"/>
</dbReference>
<dbReference type="InterPro" id="IPR006680">
    <property type="entry name" value="Amidohydro-rel"/>
</dbReference>
<reference evidence="2 3" key="2">
    <citation type="journal article" date="2012" name="BMC Genomics">
        <title>The genome of Pelobacter carbinolicus reveals surprising metabolic capabilities and physiological features.</title>
        <authorList>
            <person name="Aklujkar M."/>
            <person name="Haveman S.A."/>
            <person name="Didonato R.Jr."/>
            <person name="Chertkov O."/>
            <person name="Han C.S."/>
            <person name="Land M.L."/>
            <person name="Brown P."/>
            <person name="Lovley D.R."/>
        </authorList>
    </citation>
    <scope>NUCLEOTIDE SEQUENCE [LARGE SCALE GENOMIC DNA]</scope>
    <source>
        <strain evidence="3">DSM 2380 / NBRC 103641 / GraBd1</strain>
    </source>
</reference>
<gene>
    <name evidence="2" type="ordered locus">Pcar_2775</name>
</gene>
<dbReference type="HOGENOM" id="CLU_830949_0_0_7"/>
<feature type="domain" description="Amidohydrolase-related" evidence="1">
    <location>
        <begin position="97"/>
        <end position="300"/>
    </location>
</feature>
<evidence type="ECO:0000259" key="1">
    <source>
        <dbReference type="Pfam" id="PF04909"/>
    </source>
</evidence>
<dbReference type="EMBL" id="CP000142">
    <property type="protein sequence ID" value="ABA90010.1"/>
    <property type="molecule type" value="Genomic_DNA"/>
</dbReference>
<keyword evidence="2" id="KW-0378">Hydrolase</keyword>
<dbReference type="AlphaFoldDB" id="Q3A0U7"/>
<dbReference type="KEGG" id="pca:Pcar_2775"/>
<dbReference type="OrthoDB" id="9771320at2"/>
<evidence type="ECO:0000313" key="3">
    <source>
        <dbReference type="Proteomes" id="UP000002534"/>
    </source>
</evidence>
<dbReference type="Gene3D" id="3.20.20.140">
    <property type="entry name" value="Metal-dependent hydrolases"/>
    <property type="match status" value="1"/>
</dbReference>
<dbReference type="Proteomes" id="UP000002534">
    <property type="component" value="Chromosome"/>
</dbReference>
<dbReference type="GO" id="GO:0016787">
    <property type="term" value="F:hydrolase activity"/>
    <property type="evidence" value="ECO:0007669"/>
    <property type="project" value="UniProtKB-KW"/>
</dbReference>
<protein>
    <submittedName>
        <fullName evidence="2">Metal-dependent hydrolase superfamily protein</fullName>
    </submittedName>
</protein>
<dbReference type="eggNOG" id="COG2159">
    <property type="taxonomic scope" value="Bacteria"/>
</dbReference>
<accession>Q3A0U7</accession>
<name>Q3A0U7_SYNC1</name>
<keyword evidence="3" id="KW-1185">Reference proteome</keyword>
<dbReference type="Pfam" id="PF04909">
    <property type="entry name" value="Amidohydro_2"/>
    <property type="match status" value="1"/>
</dbReference>
<dbReference type="STRING" id="338963.Pcar_2775"/>
<dbReference type="RefSeq" id="WP_011342555.1">
    <property type="nucleotide sequence ID" value="NC_007498.2"/>
</dbReference>